<keyword evidence="1" id="KW-0732">Signal</keyword>
<dbReference type="AlphaFoldDB" id="A0A8H7NYS5"/>
<dbReference type="Pfam" id="PF08881">
    <property type="entry name" value="CVNH"/>
    <property type="match status" value="1"/>
</dbReference>
<accession>A0A8H7NYS5</accession>
<feature type="domain" description="Cyanovirin-N" evidence="2">
    <location>
        <begin position="24"/>
        <end position="121"/>
    </location>
</feature>
<dbReference type="SUPFAM" id="SSF51322">
    <property type="entry name" value="Cyanovirin-N"/>
    <property type="match status" value="1"/>
</dbReference>
<dbReference type="InterPro" id="IPR036673">
    <property type="entry name" value="Cyanovirin-N_sf"/>
</dbReference>
<dbReference type="InterPro" id="IPR011058">
    <property type="entry name" value="Cyanovirin-N"/>
</dbReference>
<proteinExistence type="predicted"/>
<comment type="caution">
    <text evidence="3">The sequence shown here is derived from an EMBL/GenBank/DDBJ whole genome shotgun (WGS) entry which is preliminary data.</text>
</comment>
<dbReference type="Proteomes" id="UP000639403">
    <property type="component" value="Unassembled WGS sequence"/>
</dbReference>
<evidence type="ECO:0000256" key="1">
    <source>
        <dbReference type="SAM" id="SignalP"/>
    </source>
</evidence>
<feature type="signal peptide" evidence="1">
    <location>
        <begin position="1"/>
        <end position="23"/>
    </location>
</feature>
<name>A0A8H7NYS5_9APHY</name>
<gene>
    <name evidence="3" type="ORF">IEO21_07103</name>
</gene>
<protein>
    <recommendedName>
        <fullName evidence="2">Cyanovirin-N domain-containing protein</fullName>
    </recommendedName>
</protein>
<reference evidence="3" key="2">
    <citation type="journal article" name="Front. Microbiol.">
        <title>Degradative Capacity of Two Strains of Rhodonia placenta: From Phenotype to Genotype.</title>
        <authorList>
            <person name="Kolle M."/>
            <person name="Horta M.A.C."/>
            <person name="Nowrousian M."/>
            <person name="Ohm R.A."/>
            <person name="Benz J.P."/>
            <person name="Pilgard A."/>
        </authorList>
    </citation>
    <scope>NUCLEOTIDE SEQUENCE</scope>
    <source>
        <strain evidence="3">FPRL280</strain>
    </source>
</reference>
<dbReference type="Gene3D" id="2.30.60.10">
    <property type="entry name" value="Cyanovirin-N"/>
    <property type="match status" value="1"/>
</dbReference>
<feature type="chain" id="PRO_5034165885" description="Cyanovirin-N domain-containing protein" evidence="1">
    <location>
        <begin position="24"/>
        <end position="170"/>
    </location>
</feature>
<evidence type="ECO:0000313" key="3">
    <source>
        <dbReference type="EMBL" id="KAF9810172.1"/>
    </source>
</evidence>
<dbReference type="EMBL" id="JADOXO010000185">
    <property type="protein sequence ID" value="KAF9810172.1"/>
    <property type="molecule type" value="Genomic_DNA"/>
</dbReference>
<sequence>MFPILHSAIVLTAVALYLSVVSANYAATCEDESLDGQNLVASCTADDGSQQSSTLNLNGCVASYDGDLNCPVNGGFAASCNVASCVLTGGEYMQCYCRNDQGNQTSSIVDLGLPYYGDVFWGAVFPGAQNLPYVLQIDSKLHLRQCKSQHIPVRAHYGDGKIVSPQVYHC</sequence>
<evidence type="ECO:0000313" key="4">
    <source>
        <dbReference type="Proteomes" id="UP000639403"/>
    </source>
</evidence>
<reference evidence="3" key="1">
    <citation type="submission" date="2020-11" db="EMBL/GenBank/DDBJ databases">
        <authorList>
            <person name="Koelle M."/>
            <person name="Horta M.A.C."/>
            <person name="Nowrousian M."/>
            <person name="Ohm R.A."/>
            <person name="Benz P."/>
            <person name="Pilgard A."/>
        </authorList>
    </citation>
    <scope>NUCLEOTIDE SEQUENCE</scope>
    <source>
        <strain evidence="3">FPRL280</strain>
    </source>
</reference>
<dbReference type="SMART" id="SM01111">
    <property type="entry name" value="CVNH"/>
    <property type="match status" value="1"/>
</dbReference>
<organism evidence="3 4">
    <name type="scientific">Rhodonia placenta</name>
    <dbReference type="NCBI Taxonomy" id="104341"/>
    <lineage>
        <taxon>Eukaryota</taxon>
        <taxon>Fungi</taxon>
        <taxon>Dikarya</taxon>
        <taxon>Basidiomycota</taxon>
        <taxon>Agaricomycotina</taxon>
        <taxon>Agaricomycetes</taxon>
        <taxon>Polyporales</taxon>
        <taxon>Adustoporiaceae</taxon>
        <taxon>Rhodonia</taxon>
    </lineage>
</organism>
<evidence type="ECO:0000259" key="2">
    <source>
        <dbReference type="SMART" id="SM01111"/>
    </source>
</evidence>